<evidence type="ECO:0000256" key="5">
    <source>
        <dbReference type="ARBA" id="ARBA00022692"/>
    </source>
</evidence>
<dbReference type="RefSeq" id="WP_107523733.1">
    <property type="nucleotide sequence ID" value="NZ_CP126540.1"/>
</dbReference>
<evidence type="ECO:0000256" key="1">
    <source>
        <dbReference type="ARBA" id="ARBA00004429"/>
    </source>
</evidence>
<keyword evidence="5 8" id="KW-0812">Transmembrane</keyword>
<dbReference type="GO" id="GO:0016036">
    <property type="term" value="P:cellular response to phosphate starvation"/>
    <property type="evidence" value="ECO:0007669"/>
    <property type="project" value="InterPro"/>
</dbReference>
<evidence type="ECO:0000256" key="8">
    <source>
        <dbReference type="SAM" id="Phobius"/>
    </source>
</evidence>
<dbReference type="InterPro" id="IPR020948">
    <property type="entry name" value="P_starv_induced_PsiE-like"/>
</dbReference>
<sequence>MNEFNEKVVGYFTKLLFLLLNLCIALLAIILIVFLFKEIIEMINSFLINKTVKYNYVVEKMLVAFMHIEFIILIIQYFKRNYHFSLQFFIYVGITAVIRFIIVEHYNAIETMILSLTIVVLIIALYLLKKTSLD</sequence>
<dbReference type="PIRSF" id="PIRSF029598">
    <property type="entry name" value="PsiE"/>
    <property type="match status" value="1"/>
</dbReference>
<name>A0A2T4LPJ8_9STAP</name>
<comment type="caution">
    <text evidence="9">The sequence shown here is derived from an EMBL/GenBank/DDBJ whole genome shotgun (WGS) entry which is preliminary data.</text>
</comment>
<protein>
    <recommendedName>
        <fullName evidence="3">Protein PsiE</fullName>
    </recommendedName>
</protein>
<organism evidence="9 10">
    <name type="scientific">Staphylococcus cohnii</name>
    <dbReference type="NCBI Taxonomy" id="29382"/>
    <lineage>
        <taxon>Bacteria</taxon>
        <taxon>Bacillati</taxon>
        <taxon>Bacillota</taxon>
        <taxon>Bacilli</taxon>
        <taxon>Bacillales</taxon>
        <taxon>Staphylococcaceae</taxon>
        <taxon>Staphylococcus</taxon>
        <taxon>Staphylococcus cohnii species complex</taxon>
    </lineage>
</organism>
<dbReference type="PANTHER" id="PTHR37819:SF1">
    <property type="entry name" value="PROTEIN PSIE"/>
    <property type="match status" value="1"/>
</dbReference>
<dbReference type="PANTHER" id="PTHR37819">
    <property type="entry name" value="PROTEIN PSIE"/>
    <property type="match status" value="1"/>
</dbReference>
<evidence type="ECO:0000256" key="7">
    <source>
        <dbReference type="ARBA" id="ARBA00023136"/>
    </source>
</evidence>
<dbReference type="AlphaFoldDB" id="A0A2T4LPJ8"/>
<proteinExistence type="inferred from homology"/>
<dbReference type="Proteomes" id="UP000241208">
    <property type="component" value="Unassembled WGS sequence"/>
</dbReference>
<keyword evidence="4" id="KW-1003">Cell membrane</keyword>
<evidence type="ECO:0000256" key="6">
    <source>
        <dbReference type="ARBA" id="ARBA00022989"/>
    </source>
</evidence>
<evidence type="ECO:0000256" key="4">
    <source>
        <dbReference type="ARBA" id="ARBA00022475"/>
    </source>
</evidence>
<reference evidence="9 10" key="1">
    <citation type="journal article" date="2016" name="Front. Microbiol.">
        <title>Comprehensive Phylogenetic Analysis of Bovine Non-aureus Staphylococci Species Based on Whole-Genome Sequencing.</title>
        <authorList>
            <person name="Naushad S."/>
            <person name="Barkema H.W."/>
            <person name="Luby C."/>
            <person name="Condas L.A."/>
            <person name="Nobrega D.B."/>
            <person name="Carson D.A."/>
            <person name="De Buck J."/>
        </authorList>
    </citation>
    <scope>NUCLEOTIDE SEQUENCE [LARGE SCALE GENOMIC DNA]</scope>
    <source>
        <strain evidence="9 10">SNUC 3829</strain>
    </source>
</reference>
<dbReference type="GO" id="GO:0005886">
    <property type="term" value="C:plasma membrane"/>
    <property type="evidence" value="ECO:0007669"/>
    <property type="project" value="UniProtKB-SubCell"/>
</dbReference>
<evidence type="ECO:0000256" key="2">
    <source>
        <dbReference type="ARBA" id="ARBA00005632"/>
    </source>
</evidence>
<feature type="transmembrane region" description="Helical" evidence="8">
    <location>
        <begin position="15"/>
        <end position="36"/>
    </location>
</feature>
<keyword evidence="6 8" id="KW-1133">Transmembrane helix</keyword>
<feature type="transmembrane region" description="Helical" evidence="8">
    <location>
        <begin position="57"/>
        <end position="78"/>
    </location>
</feature>
<comment type="subcellular location">
    <subcellularLocation>
        <location evidence="1">Cell inner membrane</location>
        <topology evidence="1">Multi-pass membrane protein</topology>
    </subcellularLocation>
</comment>
<dbReference type="Pfam" id="PF06146">
    <property type="entry name" value="PsiE"/>
    <property type="match status" value="1"/>
</dbReference>
<keyword evidence="7 8" id="KW-0472">Membrane</keyword>
<evidence type="ECO:0000256" key="3">
    <source>
        <dbReference type="ARBA" id="ARBA00021903"/>
    </source>
</evidence>
<evidence type="ECO:0000313" key="9">
    <source>
        <dbReference type="EMBL" id="PTF62119.1"/>
    </source>
</evidence>
<comment type="similarity">
    <text evidence="2">Belongs to the PsiE family.</text>
</comment>
<feature type="transmembrane region" description="Helical" evidence="8">
    <location>
        <begin position="84"/>
        <end position="102"/>
    </location>
</feature>
<dbReference type="EMBL" id="PYZR01000206">
    <property type="protein sequence ID" value="PTF62119.1"/>
    <property type="molecule type" value="Genomic_DNA"/>
</dbReference>
<dbReference type="InterPro" id="IPR009315">
    <property type="entry name" value="P_starv_induced_PsiE"/>
</dbReference>
<evidence type="ECO:0000313" key="10">
    <source>
        <dbReference type="Proteomes" id="UP000241208"/>
    </source>
</evidence>
<feature type="transmembrane region" description="Helical" evidence="8">
    <location>
        <begin position="109"/>
        <end position="128"/>
    </location>
</feature>
<accession>A0A2T4LPJ8</accession>
<gene>
    <name evidence="9" type="ORF">BUY34_12085</name>
</gene>